<evidence type="ECO:0000313" key="3">
    <source>
        <dbReference type="Proteomes" id="UP000484255"/>
    </source>
</evidence>
<dbReference type="AlphaFoldDB" id="A0A7C9TKH4"/>
<feature type="chain" id="PRO_5028907607" evidence="1">
    <location>
        <begin position="24"/>
        <end position="98"/>
    </location>
</feature>
<feature type="signal peptide" evidence="1">
    <location>
        <begin position="1"/>
        <end position="23"/>
    </location>
</feature>
<protein>
    <submittedName>
        <fullName evidence="2">DUF2282 domain-containing protein</fullName>
    </submittedName>
</protein>
<name>A0A7C9TKH4_9BURK</name>
<gene>
    <name evidence="2" type="ORF">G3A44_03850</name>
</gene>
<keyword evidence="1" id="KW-0732">Signal</keyword>
<accession>A0A7C9TKH4</accession>
<evidence type="ECO:0000313" key="2">
    <source>
        <dbReference type="EMBL" id="NDY90326.1"/>
    </source>
</evidence>
<dbReference type="Proteomes" id="UP000484255">
    <property type="component" value="Unassembled WGS sequence"/>
</dbReference>
<evidence type="ECO:0000256" key="1">
    <source>
        <dbReference type="SAM" id="SignalP"/>
    </source>
</evidence>
<keyword evidence="3" id="KW-1185">Reference proteome</keyword>
<dbReference type="EMBL" id="JAAGOH010000003">
    <property type="protein sequence ID" value="NDY90326.1"/>
    <property type="molecule type" value="Genomic_DNA"/>
</dbReference>
<sequence>MSVRHSTVLPAASLALALTTALAAQPALAQAAEKEKCYGVAMKGKNDCAAGPGTTCAGTSKMDYQGNAWSYVPKGSCEKTASKTSPSGFGQLMAFGAK</sequence>
<proteinExistence type="predicted"/>
<comment type="caution">
    <text evidence="2">The sequence shown here is derived from an EMBL/GenBank/DDBJ whole genome shotgun (WGS) entry which is preliminary data.</text>
</comment>
<reference evidence="2 3" key="1">
    <citation type="submission" date="2020-02" db="EMBL/GenBank/DDBJ databases">
        <title>Ideonella bacterium strain TBM-1.</title>
        <authorList>
            <person name="Chen W.-M."/>
        </authorList>
    </citation>
    <scope>NUCLEOTIDE SEQUENCE [LARGE SCALE GENOMIC DNA]</scope>
    <source>
        <strain evidence="2 3">TBM-1</strain>
    </source>
</reference>
<organism evidence="2 3">
    <name type="scientific">Ideonella livida</name>
    <dbReference type="NCBI Taxonomy" id="2707176"/>
    <lineage>
        <taxon>Bacteria</taxon>
        <taxon>Pseudomonadati</taxon>
        <taxon>Pseudomonadota</taxon>
        <taxon>Betaproteobacteria</taxon>
        <taxon>Burkholderiales</taxon>
        <taxon>Sphaerotilaceae</taxon>
        <taxon>Ideonella</taxon>
    </lineage>
</organism>
<dbReference type="Pfam" id="PF10048">
    <property type="entry name" value="DUF2282"/>
    <property type="match status" value="1"/>
</dbReference>
<dbReference type="RefSeq" id="WP_163456183.1">
    <property type="nucleotide sequence ID" value="NZ_JAAGOH010000003.1"/>
</dbReference>
<dbReference type="InterPro" id="IPR018740">
    <property type="entry name" value="DUF2282_membr"/>
</dbReference>